<dbReference type="PANTHER" id="PTHR47338:SF29">
    <property type="entry name" value="ZN(2)-C6 FUNGAL-TYPE DOMAIN-CONTAINING PROTEIN"/>
    <property type="match status" value="1"/>
</dbReference>
<accession>A0A4S4N4H7</accession>
<evidence type="ECO:0000256" key="6">
    <source>
        <dbReference type="SAM" id="MobiDB-lite"/>
    </source>
</evidence>
<evidence type="ECO:0008006" key="9">
    <source>
        <dbReference type="Google" id="ProtNLM"/>
    </source>
</evidence>
<keyword evidence="5" id="KW-0539">Nucleus</keyword>
<reference evidence="7 8" key="1">
    <citation type="submission" date="2019-02" db="EMBL/GenBank/DDBJ databases">
        <title>Genome sequencing of the rare red list fungi Antrodiella citrinella (Flaviporus citrinellus).</title>
        <authorList>
            <person name="Buettner E."/>
            <person name="Kellner H."/>
        </authorList>
    </citation>
    <scope>NUCLEOTIDE SEQUENCE [LARGE SCALE GENOMIC DNA]</scope>
    <source>
        <strain evidence="7 8">DSM 108506</strain>
    </source>
</reference>
<evidence type="ECO:0000256" key="5">
    <source>
        <dbReference type="ARBA" id="ARBA00023242"/>
    </source>
</evidence>
<dbReference type="EMBL" id="SGPM01000015">
    <property type="protein sequence ID" value="THH32798.1"/>
    <property type="molecule type" value="Genomic_DNA"/>
</dbReference>
<comment type="subcellular location">
    <subcellularLocation>
        <location evidence="1">Nucleus</location>
    </subcellularLocation>
</comment>
<keyword evidence="4" id="KW-0804">Transcription</keyword>
<keyword evidence="8" id="KW-1185">Reference proteome</keyword>
<dbReference type="OrthoDB" id="2309723at2759"/>
<protein>
    <recommendedName>
        <fullName evidence="9">Transcription factor domain-containing protein</fullName>
    </recommendedName>
</protein>
<dbReference type="Proteomes" id="UP000308730">
    <property type="component" value="Unassembled WGS sequence"/>
</dbReference>
<evidence type="ECO:0000313" key="7">
    <source>
        <dbReference type="EMBL" id="THH32798.1"/>
    </source>
</evidence>
<gene>
    <name evidence="7" type="ORF">EUX98_g1384</name>
</gene>
<dbReference type="GO" id="GO:0000981">
    <property type="term" value="F:DNA-binding transcription factor activity, RNA polymerase II-specific"/>
    <property type="evidence" value="ECO:0007669"/>
    <property type="project" value="InterPro"/>
</dbReference>
<feature type="region of interest" description="Disordered" evidence="6">
    <location>
        <begin position="1"/>
        <end position="35"/>
    </location>
</feature>
<proteinExistence type="predicted"/>
<evidence type="ECO:0000256" key="3">
    <source>
        <dbReference type="ARBA" id="ARBA00023015"/>
    </source>
</evidence>
<evidence type="ECO:0000256" key="1">
    <source>
        <dbReference type="ARBA" id="ARBA00004123"/>
    </source>
</evidence>
<evidence type="ECO:0000313" key="8">
    <source>
        <dbReference type="Proteomes" id="UP000308730"/>
    </source>
</evidence>
<evidence type="ECO:0000256" key="4">
    <source>
        <dbReference type="ARBA" id="ARBA00023163"/>
    </source>
</evidence>
<sequence length="442" mass="49164">MSHSSPNAPSSELFLDPLLPRDATQPSRSAHGASAEAWKKTVNTFHAKNPGAATNSIVLHNPHTEMPQLCPAQQLQDQLLADAVRQITYSLVITDTDTPTHDIIAFIQAEVLLANYFFTHDRVLEGKYHSSAALSLALSCKLNLRPSSQYQNSGSRTLLSGLPPPEDHIQLGERVNAFWTVHSLYQTWAVVLDSAASLWAGEGSFGARVEIPWPLSMDTCEKGQLSAADMEDRNIVMRFLNREDRPELISLPPLALYCRAAILFANASRLASKYNSNMFHQDRATFSEQFQCLHACITMFLKEITTLELIRPLRAFLVISVLTRVALIRLHEHRSMDNHSRETCLAAANGILTLLQRVKKNDFTYIDPIVAVLLYSTGDVYVTETARYKGSLKNNIGAEDRTYTGSLAASAEQLLIVMEELEPICPLLASRRRQFVVAVSSM</sequence>
<dbReference type="GO" id="GO:0005634">
    <property type="term" value="C:nucleus"/>
    <property type="evidence" value="ECO:0007669"/>
    <property type="project" value="UniProtKB-SubCell"/>
</dbReference>
<comment type="caution">
    <text evidence="7">The sequence shown here is derived from an EMBL/GenBank/DDBJ whole genome shotgun (WGS) entry which is preliminary data.</text>
</comment>
<dbReference type="InterPro" id="IPR050815">
    <property type="entry name" value="TF_fung"/>
</dbReference>
<keyword evidence="3" id="KW-0805">Transcription regulation</keyword>
<name>A0A4S4N4H7_9APHY</name>
<dbReference type="PANTHER" id="PTHR47338">
    <property type="entry name" value="ZN(II)2CYS6 TRANSCRIPTION FACTOR (EUROFUNG)-RELATED"/>
    <property type="match status" value="1"/>
</dbReference>
<dbReference type="AlphaFoldDB" id="A0A4S4N4H7"/>
<dbReference type="GO" id="GO:0046872">
    <property type="term" value="F:metal ion binding"/>
    <property type="evidence" value="ECO:0007669"/>
    <property type="project" value="UniProtKB-KW"/>
</dbReference>
<organism evidence="7 8">
    <name type="scientific">Antrodiella citrinella</name>
    <dbReference type="NCBI Taxonomy" id="2447956"/>
    <lineage>
        <taxon>Eukaryota</taxon>
        <taxon>Fungi</taxon>
        <taxon>Dikarya</taxon>
        <taxon>Basidiomycota</taxon>
        <taxon>Agaricomycotina</taxon>
        <taxon>Agaricomycetes</taxon>
        <taxon>Polyporales</taxon>
        <taxon>Steccherinaceae</taxon>
        <taxon>Antrodiella</taxon>
    </lineage>
</organism>
<evidence type="ECO:0000256" key="2">
    <source>
        <dbReference type="ARBA" id="ARBA00022723"/>
    </source>
</evidence>
<feature type="compositionally biased region" description="Polar residues" evidence="6">
    <location>
        <begin position="1"/>
        <end position="10"/>
    </location>
</feature>
<keyword evidence="2" id="KW-0479">Metal-binding</keyword>